<comment type="catalytic activity">
    <reaction evidence="5">
        <text>N(6)-[(R)-lipoyl]-L-lysyl-[protein] + 3-methyl-2-oxobutanoate + H(+) = N(6)-[(R)-S(8)-2-methylpropanoyldihydrolipoyl]-L-lysyl-[protein] + CO2</text>
        <dbReference type="Rhea" id="RHEA:13457"/>
        <dbReference type="Rhea" id="RHEA-COMP:10474"/>
        <dbReference type="Rhea" id="RHEA-COMP:10497"/>
        <dbReference type="ChEBI" id="CHEBI:11851"/>
        <dbReference type="ChEBI" id="CHEBI:15378"/>
        <dbReference type="ChEBI" id="CHEBI:16526"/>
        <dbReference type="ChEBI" id="CHEBI:83099"/>
        <dbReference type="ChEBI" id="CHEBI:83142"/>
        <dbReference type="EC" id="1.2.4.4"/>
    </reaction>
</comment>
<evidence type="ECO:0000256" key="1">
    <source>
        <dbReference type="ARBA" id="ARBA00001964"/>
    </source>
</evidence>
<dbReference type="EC" id="1.2.4.4" evidence="2"/>
<protein>
    <recommendedName>
        <fullName evidence="8">3-methyl-2-oxobutanoate dehydrogenase subunit beta</fullName>
        <ecNumber evidence="2">1.2.4.4</ecNumber>
    </recommendedName>
    <alternativeName>
        <fullName evidence="9">Branched-chain alpha-ketoacid dehydrogenase E1 component subunit beta</fullName>
    </alternativeName>
</protein>
<keyword evidence="3" id="KW-0560">Oxidoreductase</keyword>
<evidence type="ECO:0000256" key="5">
    <source>
        <dbReference type="ARBA" id="ARBA00052792"/>
    </source>
</evidence>
<evidence type="ECO:0000313" key="12">
    <source>
        <dbReference type="Proteomes" id="UP000028488"/>
    </source>
</evidence>
<dbReference type="PANTHER" id="PTHR43257">
    <property type="entry name" value="PYRUVATE DEHYDROGENASE E1 COMPONENT BETA SUBUNIT"/>
    <property type="match status" value="1"/>
</dbReference>
<evidence type="ECO:0000313" key="11">
    <source>
        <dbReference type="EMBL" id="AII07787.1"/>
    </source>
</evidence>
<dbReference type="SUPFAM" id="SSF52922">
    <property type="entry name" value="TK C-terminal domain-like"/>
    <property type="match status" value="1"/>
</dbReference>
<dbReference type="AlphaFoldDB" id="A0A076ERG8"/>
<dbReference type="SUPFAM" id="SSF52518">
    <property type="entry name" value="Thiamin diphosphate-binding fold (THDP-binding)"/>
    <property type="match status" value="1"/>
</dbReference>
<evidence type="ECO:0000256" key="6">
    <source>
        <dbReference type="ARBA" id="ARBA00059108"/>
    </source>
</evidence>
<reference evidence="11 12" key="1">
    <citation type="submission" date="2014-07" db="EMBL/GenBank/DDBJ databases">
        <title>Genome Sequence of Rhodococcus opacus Strain R7, a Biodegrader of Mono- and Polycyclic Aromatic Hydrocarbons.</title>
        <authorList>
            <person name="Di Gennaro P."/>
            <person name="Zampolli J."/>
            <person name="Presti I."/>
            <person name="Cappelletti M."/>
            <person name="D'Ursi P."/>
            <person name="Orro A."/>
            <person name="Mezzelani A."/>
            <person name="Milanesi L."/>
        </authorList>
    </citation>
    <scope>NUCLEOTIDE SEQUENCE [LARGE SCALE GENOMIC DNA]</scope>
    <source>
        <strain evidence="11 12">R7</strain>
    </source>
</reference>
<dbReference type="Pfam" id="PF02780">
    <property type="entry name" value="Transketolase_C"/>
    <property type="match status" value="1"/>
</dbReference>
<organism evidence="11 12">
    <name type="scientific">Rhodococcus opacus</name>
    <name type="common">Nocardia opaca</name>
    <dbReference type="NCBI Taxonomy" id="37919"/>
    <lineage>
        <taxon>Bacteria</taxon>
        <taxon>Bacillati</taxon>
        <taxon>Actinomycetota</taxon>
        <taxon>Actinomycetes</taxon>
        <taxon>Mycobacteriales</taxon>
        <taxon>Nocardiaceae</taxon>
        <taxon>Rhodococcus</taxon>
    </lineage>
</organism>
<dbReference type="CDD" id="cd07036">
    <property type="entry name" value="TPP_PYR_E1-PDHc-beta_like"/>
    <property type="match status" value="1"/>
</dbReference>
<evidence type="ECO:0000256" key="2">
    <source>
        <dbReference type="ARBA" id="ARBA00012277"/>
    </source>
</evidence>
<comment type="cofactor">
    <cofactor evidence="1">
        <name>thiamine diphosphate</name>
        <dbReference type="ChEBI" id="CHEBI:58937"/>
    </cofactor>
</comment>
<sequence length="325" mass="35032">MTGMNMVEAVRSTLEAEMRRDERVVLLGEDVGKSGGVFRATDRLQTEFGADRVFDMPTSEAGIIGAAVGLAGSGLVPVVEMQFLGFTQQGFHQLGNQLARMRYRTNGALTMPVTIRAPFGGGVRTPELHSDAFEALFAHNPGMRLVAPATAADMKGLLATAIRDPDPIFVLEPLRGYRLVRDDVPDGDHLVPFGQARIAREGTDVTVIAWSAMVQVAMEAATAAAEQGIDVQVIDLRSLVPLDCDTIREAVARTGRAIVVQEAPYTGGFAGEVAATVAEEAFLHLEAPVTRVGGYDIPFPMPQLEDHYIPDARRILRAIRAAVHF</sequence>
<dbReference type="PANTHER" id="PTHR43257:SF2">
    <property type="entry name" value="PYRUVATE DEHYDROGENASE E1 COMPONENT SUBUNIT BETA"/>
    <property type="match status" value="1"/>
</dbReference>
<dbReference type="InterPro" id="IPR033248">
    <property type="entry name" value="Transketolase_C"/>
</dbReference>
<dbReference type="InterPro" id="IPR005475">
    <property type="entry name" value="Transketolase-like_Pyr-bd"/>
</dbReference>
<proteinExistence type="predicted"/>
<dbReference type="EMBL" id="CP008947">
    <property type="protein sequence ID" value="AII07787.1"/>
    <property type="molecule type" value="Genomic_DNA"/>
</dbReference>
<dbReference type="InterPro" id="IPR029061">
    <property type="entry name" value="THDP-binding"/>
</dbReference>
<gene>
    <name evidence="11" type="ORF">EP51_25345</name>
</gene>
<dbReference type="InterPro" id="IPR009014">
    <property type="entry name" value="Transketo_C/PFOR_II"/>
</dbReference>
<evidence type="ECO:0000256" key="8">
    <source>
        <dbReference type="ARBA" id="ARBA00069117"/>
    </source>
</evidence>
<dbReference type="Proteomes" id="UP000028488">
    <property type="component" value="Chromosome"/>
</dbReference>
<name>A0A076ERG8_RHOOP</name>
<dbReference type="FunFam" id="3.40.50.920:FF:000001">
    <property type="entry name" value="Pyruvate dehydrogenase E1 beta subunit"/>
    <property type="match status" value="1"/>
</dbReference>
<comment type="function">
    <text evidence="6">Component of the branched-chain alpha-ketoacid dehydrogenase (BCKADH) complex, that catalyzes the overall conversion of branched-chain alpha-ketoacids to acyl-CoA and CO(2).</text>
</comment>
<dbReference type="Pfam" id="PF02779">
    <property type="entry name" value="Transket_pyr"/>
    <property type="match status" value="1"/>
</dbReference>
<evidence type="ECO:0000256" key="4">
    <source>
        <dbReference type="ARBA" id="ARBA00023052"/>
    </source>
</evidence>
<dbReference type="GO" id="GO:0003863">
    <property type="term" value="F:branched-chain 2-oxo acid dehydrogenase activity"/>
    <property type="evidence" value="ECO:0007669"/>
    <property type="project" value="UniProtKB-EC"/>
</dbReference>
<dbReference type="Gene3D" id="3.40.50.920">
    <property type="match status" value="1"/>
</dbReference>
<dbReference type="GO" id="GO:0000287">
    <property type="term" value="F:magnesium ion binding"/>
    <property type="evidence" value="ECO:0007669"/>
    <property type="project" value="UniProtKB-ARBA"/>
</dbReference>
<dbReference type="RefSeq" id="WP_128970067.1">
    <property type="nucleotide sequence ID" value="NZ_CP008947.1"/>
</dbReference>
<evidence type="ECO:0000259" key="10">
    <source>
        <dbReference type="SMART" id="SM00861"/>
    </source>
</evidence>
<feature type="domain" description="Transketolase-like pyrimidine-binding" evidence="10">
    <location>
        <begin position="4"/>
        <end position="179"/>
    </location>
</feature>
<dbReference type="Gene3D" id="3.40.50.970">
    <property type="match status" value="1"/>
</dbReference>
<dbReference type="SMART" id="SM00861">
    <property type="entry name" value="Transket_pyr"/>
    <property type="match status" value="1"/>
</dbReference>
<accession>A0A076ERG8</accession>
<dbReference type="eggNOG" id="COG0022">
    <property type="taxonomic scope" value="Bacteria"/>
</dbReference>
<keyword evidence="4" id="KW-0786">Thiamine pyrophosphate</keyword>
<dbReference type="FunFam" id="3.40.50.970:FF:000001">
    <property type="entry name" value="Pyruvate dehydrogenase E1 beta subunit"/>
    <property type="match status" value="1"/>
</dbReference>
<evidence type="ECO:0000256" key="3">
    <source>
        <dbReference type="ARBA" id="ARBA00023002"/>
    </source>
</evidence>
<evidence type="ECO:0000256" key="7">
    <source>
        <dbReference type="ARBA" id="ARBA00063870"/>
    </source>
</evidence>
<comment type="subunit">
    <text evidence="7">Heteromer of E1 alpha (BkdA) and beta (BkdB) subunits. Part of the BCKADH complex, consisting of multiple copies of BkdA/BkdB (E1), BkdC (E2) and Lpd (E3).</text>
</comment>
<evidence type="ECO:0000256" key="9">
    <source>
        <dbReference type="ARBA" id="ARBA00080625"/>
    </source>
</evidence>